<evidence type="ECO:0000313" key="2">
    <source>
        <dbReference type="Proteomes" id="UP000004169"/>
    </source>
</evidence>
<name>H8FPB8_MAGML</name>
<dbReference type="EMBL" id="CAHP01000011">
    <property type="protein sequence ID" value="CCG40206.1"/>
    <property type="molecule type" value="Genomic_DNA"/>
</dbReference>
<gene>
    <name evidence="1" type="ORF">PHAMO_190015</name>
</gene>
<proteinExistence type="predicted"/>
<sequence length="25" mass="2907">MDGKTIGWRDGVRVSDCILRDNIMR</sequence>
<protein>
    <submittedName>
        <fullName evidence="1">Uncharacterized protein</fullName>
    </submittedName>
</protein>
<evidence type="ECO:0000313" key="1">
    <source>
        <dbReference type="EMBL" id="CCG40206.1"/>
    </source>
</evidence>
<dbReference type="Proteomes" id="UP000004169">
    <property type="component" value="Unassembled WGS sequence"/>
</dbReference>
<keyword evidence="2" id="KW-1185">Reference proteome</keyword>
<dbReference type="AlphaFoldDB" id="H8FPB8"/>
<organism evidence="1 2">
    <name type="scientific">Magnetospirillum molischianum DSM 120</name>
    <dbReference type="NCBI Taxonomy" id="1150626"/>
    <lineage>
        <taxon>Bacteria</taxon>
        <taxon>Pseudomonadati</taxon>
        <taxon>Pseudomonadota</taxon>
        <taxon>Alphaproteobacteria</taxon>
        <taxon>Rhodospirillales</taxon>
        <taxon>Rhodospirillaceae</taxon>
        <taxon>Magnetospirillum</taxon>
    </lineage>
</organism>
<comment type="caution">
    <text evidence="1">The sequence shown here is derived from an EMBL/GenBank/DDBJ whole genome shotgun (WGS) entry which is preliminary data.</text>
</comment>
<accession>H8FPB8</accession>
<reference evidence="1 2" key="1">
    <citation type="journal article" date="2012" name="J. Bacteriol.">
        <title>Draft Genome Sequence of the Purple Photosynthetic Bacterium Phaeospirillum molischianum DSM120, a Particularly Versatile Bacterium.</title>
        <authorList>
            <person name="Duquesne K."/>
            <person name="Prima V."/>
            <person name="Ji B."/>
            <person name="Rouy Z."/>
            <person name="Medigue C."/>
            <person name="Talla E."/>
            <person name="Sturgis J.N."/>
        </authorList>
    </citation>
    <scope>NUCLEOTIDE SEQUENCE [LARGE SCALE GENOMIC DNA]</scope>
    <source>
        <strain evidence="2">DSM120</strain>
    </source>
</reference>